<accession>A0A518DEC5</accession>
<sequence precursor="true">MTRTTSSTVYDSHNDVGHEEAQTCTKKICRGVQSFLRLPTSMPTERFISVLFRAFSWRSFSVKTVLSVVLLVLAAPASAPAQGEPVEVDADTMFLEVEAPAVVEAAEIKPGQQFQVEVRVQPAAEAPAEEGVNPQVLAMEQQLMPQFRSLLDGRLHGLRALCDLTPKQQTQLLEAGAGALERSVRAVARQQLGQQNGLVQIGVLFAGGRQTVVDPRVAVNKALDKAIAEVLTPEQLVVFKADAEKRAEFRKRAAARGIVSAIDQQLTLNADQRKRLLAALQEKWQEEWAGIAQMLQYGPQFLPAIPNGLIVPLLDAEQKQLWLGRVNHGHVSFDQAGFLANNNLRIEPFTPDGAEPQPADPAAPIDLFGPIEQ</sequence>
<organism evidence="2 3">
    <name type="scientific">Pirellulimonas nuda</name>
    <dbReference type="NCBI Taxonomy" id="2528009"/>
    <lineage>
        <taxon>Bacteria</taxon>
        <taxon>Pseudomonadati</taxon>
        <taxon>Planctomycetota</taxon>
        <taxon>Planctomycetia</taxon>
        <taxon>Pirellulales</taxon>
        <taxon>Lacipirellulaceae</taxon>
        <taxon>Pirellulimonas</taxon>
    </lineage>
</organism>
<proteinExistence type="predicted"/>
<evidence type="ECO:0000313" key="2">
    <source>
        <dbReference type="EMBL" id="QDU89831.1"/>
    </source>
</evidence>
<evidence type="ECO:0000313" key="3">
    <source>
        <dbReference type="Proteomes" id="UP000317429"/>
    </source>
</evidence>
<evidence type="ECO:0000256" key="1">
    <source>
        <dbReference type="SAM" id="MobiDB-lite"/>
    </source>
</evidence>
<dbReference type="Proteomes" id="UP000317429">
    <property type="component" value="Chromosome"/>
</dbReference>
<protein>
    <submittedName>
        <fullName evidence="2">Uncharacterized protein</fullName>
    </submittedName>
</protein>
<keyword evidence="3" id="KW-1185">Reference proteome</keyword>
<dbReference type="EMBL" id="CP036291">
    <property type="protein sequence ID" value="QDU89831.1"/>
    <property type="molecule type" value="Genomic_DNA"/>
</dbReference>
<feature type="region of interest" description="Disordered" evidence="1">
    <location>
        <begin position="348"/>
        <end position="373"/>
    </location>
</feature>
<dbReference type="AlphaFoldDB" id="A0A518DEC5"/>
<gene>
    <name evidence="2" type="ORF">Pla175_32270</name>
</gene>
<name>A0A518DEC5_9BACT</name>
<reference evidence="2 3" key="1">
    <citation type="submission" date="2019-02" db="EMBL/GenBank/DDBJ databases">
        <title>Deep-cultivation of Planctomycetes and their phenomic and genomic characterization uncovers novel biology.</title>
        <authorList>
            <person name="Wiegand S."/>
            <person name="Jogler M."/>
            <person name="Boedeker C."/>
            <person name="Pinto D."/>
            <person name="Vollmers J."/>
            <person name="Rivas-Marin E."/>
            <person name="Kohn T."/>
            <person name="Peeters S.H."/>
            <person name="Heuer A."/>
            <person name="Rast P."/>
            <person name="Oberbeckmann S."/>
            <person name="Bunk B."/>
            <person name="Jeske O."/>
            <person name="Meyerdierks A."/>
            <person name="Storesund J.E."/>
            <person name="Kallscheuer N."/>
            <person name="Luecker S."/>
            <person name="Lage O.M."/>
            <person name="Pohl T."/>
            <person name="Merkel B.J."/>
            <person name="Hornburger P."/>
            <person name="Mueller R.-W."/>
            <person name="Bruemmer F."/>
            <person name="Labrenz M."/>
            <person name="Spormann A.M."/>
            <person name="Op den Camp H."/>
            <person name="Overmann J."/>
            <person name="Amann R."/>
            <person name="Jetten M.S.M."/>
            <person name="Mascher T."/>
            <person name="Medema M.H."/>
            <person name="Devos D.P."/>
            <person name="Kaster A.-K."/>
            <person name="Ovreas L."/>
            <person name="Rohde M."/>
            <person name="Galperin M.Y."/>
            <person name="Jogler C."/>
        </authorList>
    </citation>
    <scope>NUCLEOTIDE SEQUENCE [LARGE SCALE GENOMIC DNA]</scope>
    <source>
        <strain evidence="2 3">Pla175</strain>
    </source>
</reference>
<dbReference type="KEGG" id="pnd:Pla175_32270"/>